<evidence type="ECO:0000256" key="2">
    <source>
        <dbReference type="ARBA" id="ARBA00022448"/>
    </source>
</evidence>
<evidence type="ECO:0000259" key="9">
    <source>
        <dbReference type="Pfam" id="PF07885"/>
    </source>
</evidence>
<keyword evidence="4 8" id="KW-1133">Transmembrane helix</keyword>
<keyword evidence="11" id="KW-1185">Reference proteome</keyword>
<evidence type="ECO:0000256" key="1">
    <source>
        <dbReference type="ARBA" id="ARBA00004141"/>
    </source>
</evidence>
<keyword evidence="3 8" id="KW-0812">Transmembrane</keyword>
<protein>
    <submittedName>
        <fullName evidence="10">Ion transport protein</fullName>
    </submittedName>
</protein>
<feature type="transmembrane region" description="Helical" evidence="8">
    <location>
        <begin position="43"/>
        <end position="62"/>
    </location>
</feature>
<dbReference type="RefSeq" id="WP_003934312.1">
    <property type="nucleotide sequence ID" value="NZ_AOEX01000013.1"/>
</dbReference>
<organism evidence="10 11">
    <name type="scientific">Rhodococcus ruber BKS 20-38</name>
    <dbReference type="NCBI Taxonomy" id="1278076"/>
    <lineage>
        <taxon>Bacteria</taxon>
        <taxon>Bacillati</taxon>
        <taxon>Actinomycetota</taxon>
        <taxon>Actinomycetes</taxon>
        <taxon>Mycobacteriales</taxon>
        <taxon>Nocardiaceae</taxon>
        <taxon>Rhodococcus</taxon>
    </lineage>
</organism>
<dbReference type="SUPFAM" id="SSF81324">
    <property type="entry name" value="Voltage-gated potassium channels"/>
    <property type="match status" value="1"/>
</dbReference>
<comment type="caution">
    <text evidence="10">The sequence shown here is derived from an EMBL/GenBank/DDBJ whole genome shotgun (WGS) entry which is preliminary data.</text>
</comment>
<dbReference type="PATRIC" id="fig|1278076.4.peg.241"/>
<dbReference type="EMBL" id="AOEX01000013">
    <property type="protein sequence ID" value="EME67208.1"/>
    <property type="molecule type" value="Genomic_DNA"/>
</dbReference>
<dbReference type="Proteomes" id="UP000011731">
    <property type="component" value="Unassembled WGS sequence"/>
</dbReference>
<keyword evidence="5" id="KW-0406">Ion transport</keyword>
<evidence type="ECO:0000256" key="7">
    <source>
        <dbReference type="ARBA" id="ARBA00023303"/>
    </source>
</evidence>
<keyword evidence="2" id="KW-0813">Transport</keyword>
<dbReference type="GO" id="GO:0001508">
    <property type="term" value="P:action potential"/>
    <property type="evidence" value="ECO:0007669"/>
    <property type="project" value="TreeGrafter"/>
</dbReference>
<dbReference type="InterPro" id="IPR028325">
    <property type="entry name" value="VG_K_chnl"/>
</dbReference>
<keyword evidence="7" id="KW-0407">Ion channel</keyword>
<evidence type="ECO:0000256" key="6">
    <source>
        <dbReference type="ARBA" id="ARBA00023136"/>
    </source>
</evidence>
<name>M3A2N1_9NOCA</name>
<reference evidence="10 11" key="1">
    <citation type="journal article" date="2013" name="Genome Announc.">
        <title>Draft Genome Sequence of Rhodococcus ruber Strain BKS 20-38.</title>
        <authorList>
            <person name="Bala M."/>
            <person name="Kumar S."/>
            <person name="Raghava G.P."/>
            <person name="Mayilraj S."/>
        </authorList>
    </citation>
    <scope>NUCLEOTIDE SEQUENCE [LARGE SCALE GENOMIC DNA]</scope>
    <source>
        <strain evidence="10 11">BKS 20-38</strain>
    </source>
</reference>
<gene>
    <name evidence="10" type="ORF">G352_01177</name>
</gene>
<dbReference type="PANTHER" id="PTHR11537">
    <property type="entry name" value="VOLTAGE-GATED POTASSIUM CHANNEL"/>
    <property type="match status" value="1"/>
</dbReference>
<dbReference type="Pfam" id="PF07885">
    <property type="entry name" value="Ion_trans_2"/>
    <property type="match status" value="1"/>
</dbReference>
<evidence type="ECO:0000256" key="8">
    <source>
        <dbReference type="SAM" id="Phobius"/>
    </source>
</evidence>
<keyword evidence="6 8" id="KW-0472">Membrane</keyword>
<dbReference type="GO" id="GO:0005249">
    <property type="term" value="F:voltage-gated potassium channel activity"/>
    <property type="evidence" value="ECO:0007669"/>
    <property type="project" value="InterPro"/>
</dbReference>
<feature type="transmembrane region" description="Helical" evidence="8">
    <location>
        <begin position="12"/>
        <end position="31"/>
    </location>
</feature>
<evidence type="ECO:0000256" key="4">
    <source>
        <dbReference type="ARBA" id="ARBA00022989"/>
    </source>
</evidence>
<dbReference type="AlphaFoldDB" id="M3A2N1"/>
<proteinExistence type="predicted"/>
<dbReference type="PANTHER" id="PTHR11537:SF254">
    <property type="entry name" value="POTASSIUM VOLTAGE-GATED CHANNEL PROTEIN SHAB"/>
    <property type="match status" value="1"/>
</dbReference>
<dbReference type="InterPro" id="IPR013099">
    <property type="entry name" value="K_chnl_dom"/>
</dbReference>
<accession>M3A2N1</accession>
<comment type="subcellular location">
    <subcellularLocation>
        <location evidence="1">Membrane</location>
        <topology evidence="1">Multi-pass membrane protein</topology>
    </subcellularLocation>
</comment>
<evidence type="ECO:0000256" key="3">
    <source>
        <dbReference type="ARBA" id="ARBA00022692"/>
    </source>
</evidence>
<evidence type="ECO:0000313" key="10">
    <source>
        <dbReference type="EMBL" id="EME67208.1"/>
    </source>
</evidence>
<dbReference type="GO" id="GO:0008076">
    <property type="term" value="C:voltage-gated potassium channel complex"/>
    <property type="evidence" value="ECO:0007669"/>
    <property type="project" value="InterPro"/>
</dbReference>
<dbReference type="Gene3D" id="1.20.5.110">
    <property type="match status" value="1"/>
</dbReference>
<evidence type="ECO:0000256" key="5">
    <source>
        <dbReference type="ARBA" id="ARBA00023065"/>
    </source>
</evidence>
<feature type="transmembrane region" description="Helical" evidence="8">
    <location>
        <begin position="112"/>
        <end position="132"/>
    </location>
</feature>
<dbReference type="Gene3D" id="1.10.287.70">
    <property type="match status" value="1"/>
</dbReference>
<sequence>MTEQRWQQLSEWPLIVAAAAFLGAYAWTVLSPAAGAAAQLAELVMWGTWVLFAGDFVVRLTLAPRPARWLLHHLHEVAMVVLPVFRPLRLLRLVTLLGVLQRSAGTAVRGRVVMYAAGSTLLLLITSSLAMLDSERGAPHASIETYPEALWWSTVTVTTVGYGDFSPVTTTGRLIAVALMIAGIALLGVITATLASWLVERVGEQDEAHQAVTRAQVADLTAEIAALRAQLAARDGRDR</sequence>
<feature type="domain" description="Potassium channel" evidence="9">
    <location>
        <begin position="121"/>
        <end position="199"/>
    </location>
</feature>
<evidence type="ECO:0000313" key="11">
    <source>
        <dbReference type="Proteomes" id="UP000011731"/>
    </source>
</evidence>
<dbReference type="PRINTS" id="PR00169">
    <property type="entry name" value="KCHANNEL"/>
</dbReference>
<feature type="transmembrane region" description="Helical" evidence="8">
    <location>
        <begin position="174"/>
        <end position="199"/>
    </location>
</feature>